<organism evidence="13 14">
    <name type="scientific">Mytilus edulis</name>
    <name type="common">Blue mussel</name>
    <dbReference type="NCBI Taxonomy" id="6550"/>
    <lineage>
        <taxon>Eukaryota</taxon>
        <taxon>Metazoa</taxon>
        <taxon>Spiralia</taxon>
        <taxon>Lophotrochozoa</taxon>
        <taxon>Mollusca</taxon>
        <taxon>Bivalvia</taxon>
        <taxon>Autobranchia</taxon>
        <taxon>Pteriomorphia</taxon>
        <taxon>Mytilida</taxon>
        <taxon>Mytiloidea</taxon>
        <taxon>Mytilidae</taxon>
        <taxon>Mytilinae</taxon>
        <taxon>Mytilus</taxon>
    </lineage>
</organism>
<evidence type="ECO:0000256" key="4">
    <source>
        <dbReference type="ARBA" id="ARBA00022989"/>
    </source>
</evidence>
<gene>
    <name evidence="13" type="ORF">MEDL_34375</name>
</gene>
<dbReference type="Proteomes" id="UP000683360">
    <property type="component" value="Unassembled WGS sequence"/>
</dbReference>
<dbReference type="GO" id="GO:0016020">
    <property type="term" value="C:membrane"/>
    <property type="evidence" value="ECO:0007669"/>
    <property type="project" value="UniProtKB-SubCell"/>
</dbReference>
<dbReference type="OrthoDB" id="9046662at2759"/>
<keyword evidence="8 9" id="KW-0807">Transducer</keyword>
<comment type="similarity">
    <text evidence="2 9">Belongs to the G-protein coupled receptor 1 family.</text>
</comment>
<dbReference type="Pfam" id="PF00001">
    <property type="entry name" value="7tm_1"/>
    <property type="match status" value="1"/>
</dbReference>
<feature type="transmembrane region" description="Helical" evidence="11">
    <location>
        <begin position="94"/>
        <end position="112"/>
    </location>
</feature>
<evidence type="ECO:0000259" key="12">
    <source>
        <dbReference type="PROSITE" id="PS50262"/>
    </source>
</evidence>
<evidence type="ECO:0000313" key="13">
    <source>
        <dbReference type="EMBL" id="CAG2220808.1"/>
    </source>
</evidence>
<feature type="compositionally biased region" description="Basic residues" evidence="10">
    <location>
        <begin position="270"/>
        <end position="279"/>
    </location>
</feature>
<feature type="transmembrane region" description="Helical" evidence="11">
    <location>
        <begin position="132"/>
        <end position="153"/>
    </location>
</feature>
<proteinExistence type="inferred from homology"/>
<keyword evidence="4 11" id="KW-1133">Transmembrane helix</keyword>
<dbReference type="PROSITE" id="PS50262">
    <property type="entry name" value="G_PROTEIN_RECEP_F1_2"/>
    <property type="match status" value="1"/>
</dbReference>
<feature type="domain" description="G-protein coupled receptors family 1 profile" evidence="12">
    <location>
        <begin position="74"/>
        <end position="346"/>
    </location>
</feature>
<keyword evidence="3 9" id="KW-0812">Transmembrane</keyword>
<dbReference type="PANTHER" id="PTHR24235:SF12">
    <property type="entry name" value="G-PROTEIN COUPLED RECEPTORS FAMILY 1 PROFILE DOMAIN-CONTAINING PROTEIN"/>
    <property type="match status" value="1"/>
</dbReference>
<protein>
    <submittedName>
        <fullName evidence="13">NPFR</fullName>
    </submittedName>
</protein>
<dbReference type="GO" id="GO:0004983">
    <property type="term" value="F:neuropeptide Y receptor activity"/>
    <property type="evidence" value="ECO:0007669"/>
    <property type="project" value="InterPro"/>
</dbReference>
<evidence type="ECO:0000256" key="3">
    <source>
        <dbReference type="ARBA" id="ARBA00022692"/>
    </source>
</evidence>
<feature type="transmembrane region" description="Helical" evidence="11">
    <location>
        <begin position="173"/>
        <end position="196"/>
    </location>
</feature>
<feature type="transmembrane region" description="Helical" evidence="11">
    <location>
        <begin position="326"/>
        <end position="349"/>
    </location>
</feature>
<dbReference type="InterPro" id="IPR017452">
    <property type="entry name" value="GPCR_Rhodpsn_7TM"/>
</dbReference>
<dbReference type="CDD" id="cd15203">
    <property type="entry name" value="7tmA_NPYR-like"/>
    <property type="match status" value="1"/>
</dbReference>
<keyword evidence="5 9" id="KW-0297">G-protein coupled receptor</keyword>
<evidence type="ECO:0000256" key="11">
    <source>
        <dbReference type="SAM" id="Phobius"/>
    </source>
</evidence>
<evidence type="ECO:0000256" key="9">
    <source>
        <dbReference type="RuleBase" id="RU000688"/>
    </source>
</evidence>
<dbReference type="InterPro" id="IPR000611">
    <property type="entry name" value="NPY_rcpt"/>
</dbReference>
<evidence type="ECO:0000256" key="5">
    <source>
        <dbReference type="ARBA" id="ARBA00023040"/>
    </source>
</evidence>
<evidence type="ECO:0000256" key="6">
    <source>
        <dbReference type="ARBA" id="ARBA00023136"/>
    </source>
</evidence>
<feature type="region of interest" description="Disordered" evidence="10">
    <location>
        <begin position="259"/>
        <end position="279"/>
    </location>
</feature>
<keyword evidence="14" id="KW-1185">Reference proteome</keyword>
<dbReference type="EMBL" id="CAJPWZ010001673">
    <property type="protein sequence ID" value="CAG2220808.1"/>
    <property type="molecule type" value="Genomic_DNA"/>
</dbReference>
<dbReference type="PANTHER" id="PTHR24235">
    <property type="entry name" value="NEUROPEPTIDE Y RECEPTOR"/>
    <property type="match status" value="1"/>
</dbReference>
<name>A0A8S3SSC0_MYTED</name>
<evidence type="ECO:0000256" key="10">
    <source>
        <dbReference type="SAM" id="MobiDB-lite"/>
    </source>
</evidence>
<dbReference type="AlphaFoldDB" id="A0A8S3SSC0"/>
<evidence type="ECO:0000313" key="14">
    <source>
        <dbReference type="Proteomes" id="UP000683360"/>
    </source>
</evidence>
<dbReference type="PROSITE" id="PS00237">
    <property type="entry name" value="G_PROTEIN_RECEP_F1_1"/>
    <property type="match status" value="1"/>
</dbReference>
<accession>A0A8S3SSC0</accession>
<keyword evidence="7 9" id="KW-0675">Receptor</keyword>
<sequence length="427" mass="48308">MTNDTEYTIIQNITMTNCSNTNLTCNHTDWLSKYNYEDMFQVATEMSQTRRFDETTEAVIIAFYAILIVFGATGNGLVCYVVTRNAHMRTPRNIFIINLSISDLTLCLFTQPLNLYRLLNHYWFLGGFMCKFVAMCQGTNIFVSTISITAIALDRFQVIVYPTKDSMKKLGAAAALVSIWIISFFMASPLLIFNVYKVSKPIAVPVYFYHCHEDLTLIEEKGAYSIASMVVQYILPIAIVVVAHARICHKLKYRMVNQNNPAQNTGRSPFQKRKNERQERRKRRTNILLAFIASVFAISWFPLNILNILLDVSNGKLKALEENVSVAFVVCHILVLSSACTNPVLYGWLNENFRNEFIKVLCCKCCYKFKASVQNCCAPIEGTEVPVIIFTRETNGANGTTQVEKDGYSVTGTALNSVTEFRSQVSL</sequence>
<comment type="caution">
    <text evidence="13">The sequence shown here is derived from an EMBL/GenBank/DDBJ whole genome shotgun (WGS) entry which is preliminary data.</text>
</comment>
<evidence type="ECO:0000256" key="2">
    <source>
        <dbReference type="ARBA" id="ARBA00010663"/>
    </source>
</evidence>
<feature type="compositionally biased region" description="Polar residues" evidence="10">
    <location>
        <begin position="259"/>
        <end position="268"/>
    </location>
</feature>
<dbReference type="PRINTS" id="PR01012">
    <property type="entry name" value="NRPEPTIDEYR"/>
</dbReference>
<feature type="transmembrane region" description="Helical" evidence="11">
    <location>
        <begin position="287"/>
        <end position="306"/>
    </location>
</feature>
<dbReference type="Gene3D" id="1.20.1070.10">
    <property type="entry name" value="Rhodopsin 7-helix transmembrane proteins"/>
    <property type="match status" value="1"/>
</dbReference>
<dbReference type="PRINTS" id="PR00237">
    <property type="entry name" value="GPCRRHODOPSN"/>
</dbReference>
<comment type="subcellular location">
    <subcellularLocation>
        <location evidence="1">Membrane</location>
        <topology evidence="1">Multi-pass membrane protein</topology>
    </subcellularLocation>
</comment>
<dbReference type="SUPFAM" id="SSF81321">
    <property type="entry name" value="Family A G protein-coupled receptor-like"/>
    <property type="match status" value="1"/>
</dbReference>
<evidence type="ECO:0000256" key="1">
    <source>
        <dbReference type="ARBA" id="ARBA00004141"/>
    </source>
</evidence>
<evidence type="ECO:0000256" key="7">
    <source>
        <dbReference type="ARBA" id="ARBA00023170"/>
    </source>
</evidence>
<feature type="transmembrane region" description="Helical" evidence="11">
    <location>
        <begin position="58"/>
        <end position="82"/>
    </location>
</feature>
<feature type="transmembrane region" description="Helical" evidence="11">
    <location>
        <begin position="223"/>
        <end position="245"/>
    </location>
</feature>
<dbReference type="InterPro" id="IPR000276">
    <property type="entry name" value="GPCR_Rhodpsn"/>
</dbReference>
<keyword evidence="6 11" id="KW-0472">Membrane</keyword>
<dbReference type="SMART" id="SM01381">
    <property type="entry name" value="7TM_GPCR_Srsx"/>
    <property type="match status" value="1"/>
</dbReference>
<evidence type="ECO:0000256" key="8">
    <source>
        <dbReference type="ARBA" id="ARBA00023224"/>
    </source>
</evidence>
<reference evidence="13" key="1">
    <citation type="submission" date="2021-03" db="EMBL/GenBank/DDBJ databases">
        <authorList>
            <person name="Bekaert M."/>
        </authorList>
    </citation>
    <scope>NUCLEOTIDE SEQUENCE</scope>
</reference>